<dbReference type="EMBL" id="MLJW01000976">
    <property type="protein sequence ID" value="OIQ81058.1"/>
    <property type="molecule type" value="Genomic_DNA"/>
</dbReference>
<organism evidence="2">
    <name type="scientific">mine drainage metagenome</name>
    <dbReference type="NCBI Taxonomy" id="410659"/>
    <lineage>
        <taxon>unclassified sequences</taxon>
        <taxon>metagenomes</taxon>
        <taxon>ecological metagenomes</taxon>
    </lineage>
</organism>
<keyword evidence="1" id="KW-1133">Transmembrane helix</keyword>
<evidence type="ECO:0000256" key="1">
    <source>
        <dbReference type="SAM" id="Phobius"/>
    </source>
</evidence>
<name>A0A1J5QCY5_9ZZZZ</name>
<keyword evidence="1" id="KW-0812">Transmembrane</keyword>
<feature type="transmembrane region" description="Helical" evidence="1">
    <location>
        <begin position="93"/>
        <end position="115"/>
    </location>
</feature>
<reference evidence="2" key="1">
    <citation type="submission" date="2016-10" db="EMBL/GenBank/DDBJ databases">
        <title>Sequence of Gallionella enrichment culture.</title>
        <authorList>
            <person name="Poehlein A."/>
            <person name="Muehling M."/>
            <person name="Daniel R."/>
        </authorList>
    </citation>
    <scope>NUCLEOTIDE SEQUENCE</scope>
</reference>
<keyword evidence="1" id="KW-0472">Membrane</keyword>
<proteinExistence type="predicted"/>
<sequence length="129" mass="14386">MDQEPAVNPPSVAGRPRAFLRLDGLVLLVAALIAFTGTHQHWWWVPALLFAPDIFMLGYARSSKFGALIYNFGHSYALPALAALYGWRSDHRLVLAVGLIWFAHIGMDRAAGFGLKYDEDFKFTHLGNL</sequence>
<dbReference type="Pfam" id="PF14079">
    <property type="entry name" value="DUF4260"/>
    <property type="match status" value="1"/>
</dbReference>
<dbReference type="AlphaFoldDB" id="A0A1J5QCY5"/>
<feature type="transmembrane region" description="Helical" evidence="1">
    <location>
        <begin position="67"/>
        <end position="87"/>
    </location>
</feature>
<gene>
    <name evidence="2" type="ORF">GALL_371820</name>
</gene>
<evidence type="ECO:0000313" key="2">
    <source>
        <dbReference type="EMBL" id="OIQ81058.1"/>
    </source>
</evidence>
<feature type="transmembrane region" description="Helical" evidence="1">
    <location>
        <begin position="18"/>
        <end position="36"/>
    </location>
</feature>
<comment type="caution">
    <text evidence="2">The sequence shown here is derived from an EMBL/GenBank/DDBJ whole genome shotgun (WGS) entry which is preliminary data.</text>
</comment>
<protein>
    <submittedName>
        <fullName evidence="2">Uncharacterized protein</fullName>
    </submittedName>
</protein>
<accession>A0A1J5QCY5</accession>
<dbReference type="InterPro" id="IPR025356">
    <property type="entry name" value="DUF4260"/>
</dbReference>